<evidence type="ECO:0000313" key="3">
    <source>
        <dbReference type="Proteomes" id="UP000006727"/>
    </source>
</evidence>
<reference evidence="2 3" key="2">
    <citation type="journal article" date="2018" name="Plant J.">
        <title>The Physcomitrella patens chromosome-scale assembly reveals moss genome structure and evolution.</title>
        <authorList>
            <person name="Lang D."/>
            <person name="Ullrich K.K."/>
            <person name="Murat F."/>
            <person name="Fuchs J."/>
            <person name="Jenkins J."/>
            <person name="Haas F.B."/>
            <person name="Piednoel M."/>
            <person name="Gundlach H."/>
            <person name="Van Bel M."/>
            <person name="Meyberg R."/>
            <person name="Vives C."/>
            <person name="Morata J."/>
            <person name="Symeonidi A."/>
            <person name="Hiss M."/>
            <person name="Muchero W."/>
            <person name="Kamisugi Y."/>
            <person name="Saleh O."/>
            <person name="Blanc G."/>
            <person name="Decker E.L."/>
            <person name="van Gessel N."/>
            <person name="Grimwood J."/>
            <person name="Hayes R.D."/>
            <person name="Graham S.W."/>
            <person name="Gunter L.E."/>
            <person name="McDaniel S.F."/>
            <person name="Hoernstein S.N.W."/>
            <person name="Larsson A."/>
            <person name="Li F.W."/>
            <person name="Perroud P.F."/>
            <person name="Phillips J."/>
            <person name="Ranjan P."/>
            <person name="Rokshar D.S."/>
            <person name="Rothfels C.J."/>
            <person name="Schneider L."/>
            <person name="Shu S."/>
            <person name="Stevenson D.W."/>
            <person name="Thummler F."/>
            <person name="Tillich M."/>
            <person name="Villarreal Aguilar J.C."/>
            <person name="Widiez T."/>
            <person name="Wong G.K."/>
            <person name="Wymore A."/>
            <person name="Zhang Y."/>
            <person name="Zimmer A.D."/>
            <person name="Quatrano R.S."/>
            <person name="Mayer K.F.X."/>
            <person name="Goodstein D."/>
            <person name="Casacuberta J.M."/>
            <person name="Vandepoele K."/>
            <person name="Reski R."/>
            <person name="Cuming A.C."/>
            <person name="Tuskan G.A."/>
            <person name="Maumus F."/>
            <person name="Salse J."/>
            <person name="Schmutz J."/>
            <person name="Rensing S.A."/>
        </authorList>
    </citation>
    <scope>NUCLEOTIDE SEQUENCE [LARGE SCALE GENOMIC DNA]</scope>
    <source>
        <strain evidence="2 3">cv. Gransden 2004</strain>
    </source>
</reference>
<organism evidence="2 3">
    <name type="scientific">Physcomitrium patens</name>
    <name type="common">Spreading-leaved earth moss</name>
    <name type="synonym">Physcomitrella patens</name>
    <dbReference type="NCBI Taxonomy" id="3218"/>
    <lineage>
        <taxon>Eukaryota</taxon>
        <taxon>Viridiplantae</taxon>
        <taxon>Streptophyta</taxon>
        <taxon>Embryophyta</taxon>
        <taxon>Bryophyta</taxon>
        <taxon>Bryophytina</taxon>
        <taxon>Bryopsida</taxon>
        <taxon>Funariidae</taxon>
        <taxon>Funariales</taxon>
        <taxon>Funariaceae</taxon>
        <taxon>Physcomitrium</taxon>
    </lineage>
</organism>
<evidence type="ECO:0008006" key="4">
    <source>
        <dbReference type="Google" id="ProtNLM"/>
    </source>
</evidence>
<evidence type="ECO:0000313" key="2">
    <source>
        <dbReference type="EnsemblPlants" id="Pp3c9_8920V3.4"/>
    </source>
</evidence>
<name>A0A7I4EMK3_PHYPA</name>
<protein>
    <recommendedName>
        <fullName evidence="4">ACT domain-containing protein</fullName>
    </recommendedName>
</protein>
<reference evidence="2" key="3">
    <citation type="submission" date="2020-12" db="UniProtKB">
        <authorList>
            <consortium name="EnsemblPlants"/>
        </authorList>
    </citation>
    <scope>IDENTIFICATION</scope>
</reference>
<dbReference type="RefSeq" id="XP_024384174.1">
    <property type="nucleotide sequence ID" value="XM_024528406.1"/>
</dbReference>
<dbReference type="GeneID" id="112286485"/>
<dbReference type="FunCoup" id="A0A7I4EMK3">
    <property type="interactions" value="1862"/>
</dbReference>
<dbReference type="PANTHER" id="PTHR31096">
    <property type="entry name" value="ACT DOMAIN-CONTAINING PROTEIN ACR4-RELATED"/>
    <property type="match status" value="1"/>
</dbReference>
<dbReference type="Proteomes" id="UP000006727">
    <property type="component" value="Chromosome 9"/>
</dbReference>
<sequence>MAVACSGIGAGIGALVSPANTNSLSRRSCWTCTPAICSLAAVFKRASSPLSSLIGEERSWTDERRRFACCRMVCCASNDSAGAVTSMESMASEEEPKPIVLIDQESDSEATIVEISFGDRLGALLDTIKALKDLGLNVIRGVVTTEGSRLRRKKFLVTRSANNKKVEDPELLEAIRLTIINNLLQYHPESSEQLAMGVAFSDTPPKNQIDVDVATHVTVTREGSRSLLLVETADRPGLLLEILKVICDISIFVESAEIDTEGLIAKDKFYVTYHGDVLSKSMEEVTCSSLMTQGFILDHGFDECSSLLSAETRDRGGQLLSSFCRWIVTMSTFINLNNMLDCNCNTED</sequence>
<dbReference type="InterPro" id="IPR045865">
    <property type="entry name" value="ACT-like_dom_sf"/>
</dbReference>
<dbReference type="EnsemblPlants" id="Pp3c9_8920V3.4">
    <property type="protein sequence ID" value="Pp3c9_8920V3.4"/>
    <property type="gene ID" value="Pp3c9_8920"/>
</dbReference>
<dbReference type="OrthoDB" id="496180at2759"/>
<dbReference type="KEGG" id="ppp:112286485"/>
<keyword evidence="3" id="KW-1185">Reference proteome</keyword>
<dbReference type="InParanoid" id="A0A7I4EMK3"/>
<dbReference type="InterPro" id="IPR040217">
    <property type="entry name" value="ACR1-12"/>
</dbReference>
<dbReference type="AlphaFoldDB" id="A0A7I4EMK3"/>
<proteinExistence type="predicted"/>
<dbReference type="PANTHER" id="PTHR31096:SF60">
    <property type="entry name" value="ACT DOMAIN-CONTAINING PROTEIN ACR12"/>
    <property type="match status" value="1"/>
</dbReference>
<keyword evidence="1" id="KW-0677">Repeat</keyword>
<dbReference type="SUPFAM" id="SSF55021">
    <property type="entry name" value="ACT-like"/>
    <property type="match status" value="1"/>
</dbReference>
<accession>A0A7I4EMK3</accession>
<reference evidence="2 3" key="1">
    <citation type="journal article" date="2008" name="Science">
        <title>The Physcomitrella genome reveals evolutionary insights into the conquest of land by plants.</title>
        <authorList>
            <person name="Rensing S."/>
            <person name="Lang D."/>
            <person name="Zimmer A."/>
            <person name="Terry A."/>
            <person name="Salamov A."/>
            <person name="Shapiro H."/>
            <person name="Nishiyama T."/>
            <person name="Perroud P.-F."/>
            <person name="Lindquist E."/>
            <person name="Kamisugi Y."/>
            <person name="Tanahashi T."/>
            <person name="Sakakibara K."/>
            <person name="Fujita T."/>
            <person name="Oishi K."/>
            <person name="Shin-I T."/>
            <person name="Kuroki Y."/>
            <person name="Toyoda A."/>
            <person name="Suzuki Y."/>
            <person name="Hashimoto A."/>
            <person name="Yamaguchi K."/>
            <person name="Sugano A."/>
            <person name="Kohara Y."/>
            <person name="Fujiyama A."/>
            <person name="Anterola A."/>
            <person name="Aoki S."/>
            <person name="Ashton N."/>
            <person name="Barbazuk W.B."/>
            <person name="Barker E."/>
            <person name="Bennetzen J."/>
            <person name="Bezanilla M."/>
            <person name="Blankenship R."/>
            <person name="Cho S.H."/>
            <person name="Dutcher S."/>
            <person name="Estelle M."/>
            <person name="Fawcett J.A."/>
            <person name="Gundlach H."/>
            <person name="Hanada K."/>
            <person name="Heyl A."/>
            <person name="Hicks K.A."/>
            <person name="Hugh J."/>
            <person name="Lohr M."/>
            <person name="Mayer K."/>
            <person name="Melkozernov A."/>
            <person name="Murata T."/>
            <person name="Nelson D."/>
            <person name="Pils B."/>
            <person name="Prigge M."/>
            <person name="Reiss B."/>
            <person name="Renner T."/>
            <person name="Rombauts S."/>
            <person name="Rushton P."/>
            <person name="Sanderfoot A."/>
            <person name="Schween G."/>
            <person name="Shiu S.-H."/>
            <person name="Stueber K."/>
            <person name="Theodoulou F.L."/>
            <person name="Tu H."/>
            <person name="Van de Peer Y."/>
            <person name="Verrier P.J."/>
            <person name="Waters E."/>
            <person name="Wood A."/>
            <person name="Yang L."/>
            <person name="Cove D."/>
            <person name="Cuming A."/>
            <person name="Hasebe M."/>
            <person name="Lucas S."/>
            <person name="Mishler D.B."/>
            <person name="Reski R."/>
            <person name="Grigoriev I."/>
            <person name="Quatrano R.S."/>
            <person name="Boore J.L."/>
        </authorList>
    </citation>
    <scope>NUCLEOTIDE SEQUENCE [LARGE SCALE GENOMIC DNA]</scope>
    <source>
        <strain evidence="2 3">cv. Gransden 2004</strain>
    </source>
</reference>
<evidence type="ECO:0000256" key="1">
    <source>
        <dbReference type="ARBA" id="ARBA00022737"/>
    </source>
</evidence>
<dbReference type="EMBL" id="ABEU02000009">
    <property type="status" value="NOT_ANNOTATED_CDS"/>
    <property type="molecule type" value="Genomic_DNA"/>
</dbReference>
<dbReference type="Gramene" id="Pp3c9_8920V3.4">
    <property type="protein sequence ID" value="Pp3c9_8920V3.4"/>
    <property type="gene ID" value="Pp3c9_8920"/>
</dbReference>
<gene>
    <name evidence="2" type="primary">LOC112286485</name>
</gene>